<evidence type="ECO:0000259" key="2">
    <source>
        <dbReference type="SMART" id="SM00717"/>
    </source>
</evidence>
<dbReference type="Gene3D" id="1.10.10.60">
    <property type="entry name" value="Homeodomain-like"/>
    <property type="match status" value="1"/>
</dbReference>
<feature type="compositionally biased region" description="Pro residues" evidence="1">
    <location>
        <begin position="52"/>
        <end position="67"/>
    </location>
</feature>
<dbReference type="InterPro" id="IPR009057">
    <property type="entry name" value="Homeodomain-like_sf"/>
</dbReference>
<feature type="compositionally biased region" description="Basic and acidic residues" evidence="1">
    <location>
        <begin position="623"/>
        <end position="632"/>
    </location>
</feature>
<feature type="compositionally biased region" description="Basic and acidic residues" evidence="1">
    <location>
        <begin position="366"/>
        <end position="399"/>
    </location>
</feature>
<gene>
    <name evidence="3" type="ORF">B0T18DRAFT_492321</name>
</gene>
<dbReference type="SUPFAM" id="SSF46689">
    <property type="entry name" value="Homeodomain-like"/>
    <property type="match status" value="1"/>
</dbReference>
<protein>
    <recommendedName>
        <fullName evidence="2">Myb-like domain-containing protein</fullName>
    </recommendedName>
</protein>
<dbReference type="Proteomes" id="UP001172155">
    <property type="component" value="Unassembled WGS sequence"/>
</dbReference>
<proteinExistence type="predicted"/>
<evidence type="ECO:0000313" key="4">
    <source>
        <dbReference type="Proteomes" id="UP001172155"/>
    </source>
</evidence>
<feature type="compositionally biased region" description="Basic and acidic residues" evidence="1">
    <location>
        <begin position="598"/>
        <end position="613"/>
    </location>
</feature>
<organism evidence="3 4">
    <name type="scientific">Schizothecium vesticola</name>
    <dbReference type="NCBI Taxonomy" id="314040"/>
    <lineage>
        <taxon>Eukaryota</taxon>
        <taxon>Fungi</taxon>
        <taxon>Dikarya</taxon>
        <taxon>Ascomycota</taxon>
        <taxon>Pezizomycotina</taxon>
        <taxon>Sordariomycetes</taxon>
        <taxon>Sordariomycetidae</taxon>
        <taxon>Sordariales</taxon>
        <taxon>Schizotheciaceae</taxon>
        <taxon>Schizothecium</taxon>
    </lineage>
</organism>
<comment type="caution">
    <text evidence="3">The sequence shown here is derived from an EMBL/GenBank/DDBJ whole genome shotgun (WGS) entry which is preliminary data.</text>
</comment>
<feature type="compositionally biased region" description="Low complexity" evidence="1">
    <location>
        <begin position="233"/>
        <end position="244"/>
    </location>
</feature>
<feature type="compositionally biased region" description="Low complexity" evidence="1">
    <location>
        <begin position="210"/>
        <end position="225"/>
    </location>
</feature>
<dbReference type="PANTHER" id="PTHR22929:SF0">
    <property type="entry name" value="TRANSCRIPTION FACTOR TFIIIB COMPONENT B'' HOMOLOG"/>
    <property type="match status" value="1"/>
</dbReference>
<dbReference type="PANTHER" id="PTHR22929">
    <property type="entry name" value="RNA POLYMERASE III TRANSCRIPTION INITIATION FACTOR B"/>
    <property type="match status" value="1"/>
</dbReference>
<feature type="compositionally biased region" description="Low complexity" evidence="1">
    <location>
        <begin position="37"/>
        <end position="51"/>
    </location>
</feature>
<name>A0AA40BQ35_9PEZI</name>
<feature type="domain" description="Myb-like" evidence="2">
    <location>
        <begin position="496"/>
        <end position="544"/>
    </location>
</feature>
<reference evidence="3" key="1">
    <citation type="submission" date="2023-06" db="EMBL/GenBank/DDBJ databases">
        <title>Genome-scale phylogeny and comparative genomics of the fungal order Sordariales.</title>
        <authorList>
            <consortium name="Lawrence Berkeley National Laboratory"/>
            <person name="Hensen N."/>
            <person name="Bonometti L."/>
            <person name="Westerberg I."/>
            <person name="Brannstrom I.O."/>
            <person name="Guillou S."/>
            <person name="Cros-Aarteil S."/>
            <person name="Calhoun S."/>
            <person name="Haridas S."/>
            <person name="Kuo A."/>
            <person name="Mondo S."/>
            <person name="Pangilinan J."/>
            <person name="Riley R."/>
            <person name="LaButti K."/>
            <person name="Andreopoulos B."/>
            <person name="Lipzen A."/>
            <person name="Chen C."/>
            <person name="Yanf M."/>
            <person name="Daum C."/>
            <person name="Ng V."/>
            <person name="Clum A."/>
            <person name="Steindorff A."/>
            <person name="Ohm R."/>
            <person name="Martin F."/>
            <person name="Silar P."/>
            <person name="Natvig D."/>
            <person name="Lalanne C."/>
            <person name="Gautier V."/>
            <person name="Ament-velasquez S.L."/>
            <person name="Kruys A."/>
            <person name="Hutchinson M.I."/>
            <person name="Powell A.J."/>
            <person name="Barry K."/>
            <person name="Miller A.N."/>
            <person name="Grigoriev I.V."/>
            <person name="Debuchy R."/>
            <person name="Gladieux P."/>
            <person name="Thoren M.H."/>
            <person name="Johannesson H."/>
        </authorList>
    </citation>
    <scope>NUCLEOTIDE SEQUENCE</scope>
    <source>
        <strain evidence="3">SMH3187-1</strain>
    </source>
</reference>
<dbReference type="InterPro" id="IPR001005">
    <property type="entry name" value="SANT/Myb"/>
</dbReference>
<dbReference type="GO" id="GO:0070898">
    <property type="term" value="P:RNA polymerase III preinitiation complex assembly"/>
    <property type="evidence" value="ECO:0007669"/>
    <property type="project" value="TreeGrafter"/>
</dbReference>
<keyword evidence="4" id="KW-1185">Reference proteome</keyword>
<feature type="compositionally biased region" description="Acidic residues" evidence="1">
    <location>
        <begin position="320"/>
        <end position="331"/>
    </location>
</feature>
<sequence>MSMLNKKAGFRPKLGPKLVNRRPDGPPGSSQSAGRISSTPAPTTTSADAPNATPPQAQPPPPSPARDPAPQAQEAGQQDATRPPSRGRTRGRAVADTATSEVNSMSEPVEPQPASRKQSKPTATPIPLPEARRSLPNAPSPRLARAVPISPFTRNVAPPPPPANPTESSTAPAAPSSSAAPAPRAAPKPKPVRGRPSRRSQASATEDEGQPTATPDPSAPASAQPNQSIPGSADPATTAPTPAARGRKRKAPATAPADAEADGETQAEEESQAEGSSAQPKKRARAKRVVLLPGDEGYQTAAEKRAAARRRARNAAAAPEDGEEGVAEGDADTAQPKRRTPVRQRELTPEDAEAVEIDQTQVKMAELIKDMRVGKKFSRHDELMERERAKRQKQADKKKQQQQNGEADDPAGPSIPAAAPDAAAPAAASPPEPLPLSTLSGPRYIIVDGELVVDQSSLRVDRHARARREAGDMEVQEENEFTHQITSATYLRRTMRPQQWDDAETDKLYWALSMFGTDFETIARMFPGKTRKHVKLKFNREERAAPDRIREALVGRKTVGMDMDAYQKHAGGAEYETAEAIYAEQKRAEEEFEAQQARLREEREEEARKRREAMFGAGPNAGKEGDEGGEGGKKKKGKGRGRKKAVENTW</sequence>
<evidence type="ECO:0000313" key="3">
    <source>
        <dbReference type="EMBL" id="KAK0738317.1"/>
    </source>
</evidence>
<dbReference type="InterPro" id="IPR039467">
    <property type="entry name" value="TFIIIB_B''_Myb"/>
</dbReference>
<dbReference type="GO" id="GO:0001156">
    <property type="term" value="F:TFIIIC-class transcription factor complex binding"/>
    <property type="evidence" value="ECO:0007669"/>
    <property type="project" value="TreeGrafter"/>
</dbReference>
<evidence type="ECO:0000256" key="1">
    <source>
        <dbReference type="SAM" id="MobiDB-lite"/>
    </source>
</evidence>
<feature type="compositionally biased region" description="Basic residues" evidence="1">
    <location>
        <begin position="633"/>
        <end position="643"/>
    </location>
</feature>
<dbReference type="GO" id="GO:0000126">
    <property type="term" value="C:transcription factor TFIIIB complex"/>
    <property type="evidence" value="ECO:0007669"/>
    <property type="project" value="TreeGrafter"/>
</dbReference>
<feature type="compositionally biased region" description="Low complexity" evidence="1">
    <location>
        <begin position="165"/>
        <end position="183"/>
    </location>
</feature>
<feature type="region of interest" description="Disordered" evidence="1">
    <location>
        <begin position="590"/>
        <end position="650"/>
    </location>
</feature>
<feature type="compositionally biased region" description="Polar residues" evidence="1">
    <location>
        <begin position="97"/>
        <end position="106"/>
    </location>
</feature>
<dbReference type="EMBL" id="JAUKUD010000007">
    <property type="protein sequence ID" value="KAK0738317.1"/>
    <property type="molecule type" value="Genomic_DNA"/>
</dbReference>
<feature type="compositionally biased region" description="Low complexity" evidence="1">
    <location>
        <begin position="410"/>
        <end position="427"/>
    </location>
</feature>
<feature type="region of interest" description="Disordered" evidence="1">
    <location>
        <begin position="1"/>
        <end position="435"/>
    </location>
</feature>
<dbReference type="AlphaFoldDB" id="A0AA40BQ35"/>
<accession>A0AA40BQ35</accession>
<feature type="compositionally biased region" description="Acidic residues" evidence="1">
    <location>
        <begin position="259"/>
        <end position="272"/>
    </location>
</feature>
<dbReference type="CDD" id="cd00167">
    <property type="entry name" value="SANT"/>
    <property type="match status" value="1"/>
</dbReference>
<dbReference type="SMART" id="SM00717">
    <property type="entry name" value="SANT"/>
    <property type="match status" value="1"/>
</dbReference>
<dbReference type="Pfam" id="PF15963">
    <property type="entry name" value="Myb_DNA-bind_7"/>
    <property type="match status" value="1"/>
</dbReference>